<dbReference type="RefSeq" id="WP_202780294.1">
    <property type="nucleotide sequence ID" value="NZ_CP065425.1"/>
</dbReference>
<keyword evidence="3" id="KW-1185">Reference proteome</keyword>
<organism evidence="2 3">
    <name type="scientific">Heyndrickxia vini</name>
    <dbReference type="NCBI Taxonomy" id="1476025"/>
    <lineage>
        <taxon>Bacteria</taxon>
        <taxon>Bacillati</taxon>
        <taxon>Bacillota</taxon>
        <taxon>Bacilli</taxon>
        <taxon>Bacillales</taxon>
        <taxon>Bacillaceae</taxon>
        <taxon>Heyndrickxia</taxon>
    </lineage>
</organism>
<feature type="transmembrane region" description="Helical" evidence="1">
    <location>
        <begin position="31"/>
        <end position="49"/>
    </location>
</feature>
<dbReference type="PIRSF" id="PIRSF036710">
    <property type="entry name" value="YphA_Bacsu"/>
    <property type="match status" value="1"/>
</dbReference>
<evidence type="ECO:0000256" key="1">
    <source>
        <dbReference type="SAM" id="Phobius"/>
    </source>
</evidence>
<dbReference type="Pfam" id="PF24124">
    <property type="entry name" value="YphA"/>
    <property type="match status" value="1"/>
</dbReference>
<sequence length="200" mass="23155">MSGFYYLIFLWSVWIISTFIMSKQNNIRSRLAVLSLLLLILFPYTINLFTMTIQLPSLVMLGICFYYFSILSFVKKMYMGVSILIMMSGFCGVLLLELYDPVWMFFDRRLLLAGFLFLLSKLLFSQSLYSQIICTTAGTLQGEAIYSLILKKWNFPYTIGSSDYLDIFTIFLGISLTWTFVNYVLSNISSKSNIEREKQG</sequence>
<name>A0ABX7E6T3_9BACI</name>
<keyword evidence="1" id="KW-0812">Transmembrane</keyword>
<feature type="transmembrane region" description="Helical" evidence="1">
    <location>
        <begin position="164"/>
        <end position="185"/>
    </location>
</feature>
<keyword evidence="1" id="KW-0472">Membrane</keyword>
<proteinExistence type="predicted"/>
<keyword evidence="1" id="KW-1133">Transmembrane helix</keyword>
<accession>A0ABX7E6T3</accession>
<dbReference type="EMBL" id="CP065425">
    <property type="protein sequence ID" value="QQZ11015.1"/>
    <property type="molecule type" value="Genomic_DNA"/>
</dbReference>
<feature type="transmembrane region" description="Helical" evidence="1">
    <location>
        <begin position="6"/>
        <end position="22"/>
    </location>
</feature>
<reference evidence="2 3" key="1">
    <citation type="submission" date="2020-11" db="EMBL/GenBank/DDBJ databases">
        <title>Taxonomic evaluation of the Bacillus sporothermodurans group of bacteria based on whole genome sequences.</title>
        <authorList>
            <person name="Fiedler G."/>
            <person name="Herbstmann A.-D."/>
            <person name="Doll E."/>
            <person name="Wenning M."/>
            <person name="Brinks E."/>
            <person name="Kabisch J."/>
            <person name="Breitenwieser F."/>
            <person name="Lappann M."/>
            <person name="Boehnlein C."/>
            <person name="Franz C."/>
        </authorList>
    </citation>
    <scope>NUCLEOTIDE SEQUENCE [LARGE SCALE GENOMIC DNA]</scope>
    <source>
        <strain evidence="2 3">JCM 19841</strain>
    </source>
</reference>
<dbReference type="Proteomes" id="UP000595691">
    <property type="component" value="Chromosome"/>
</dbReference>
<evidence type="ECO:0008006" key="4">
    <source>
        <dbReference type="Google" id="ProtNLM"/>
    </source>
</evidence>
<dbReference type="InterPro" id="IPR014617">
    <property type="entry name" value="YphA_Bacsu"/>
</dbReference>
<gene>
    <name evidence="2" type="ORF">I5776_09060</name>
</gene>
<feature type="transmembrane region" description="Helical" evidence="1">
    <location>
        <begin position="105"/>
        <end position="124"/>
    </location>
</feature>
<protein>
    <recommendedName>
        <fullName evidence="4">NADH dehydrogenase subunit 6</fullName>
    </recommendedName>
</protein>
<evidence type="ECO:0000313" key="3">
    <source>
        <dbReference type="Proteomes" id="UP000595691"/>
    </source>
</evidence>
<evidence type="ECO:0000313" key="2">
    <source>
        <dbReference type="EMBL" id="QQZ11015.1"/>
    </source>
</evidence>
<feature type="transmembrane region" description="Helical" evidence="1">
    <location>
        <begin position="81"/>
        <end position="99"/>
    </location>
</feature>